<evidence type="ECO:0000313" key="3">
    <source>
        <dbReference type="EMBL" id="MFA9476905.1"/>
    </source>
</evidence>
<feature type="compositionally biased region" description="Polar residues" evidence="1">
    <location>
        <begin position="8"/>
        <end position="25"/>
    </location>
</feature>
<protein>
    <submittedName>
        <fullName evidence="3">Uncharacterized protein</fullName>
    </submittedName>
</protein>
<organism evidence="3 4">
    <name type="scientific">Natronomicrosphaera hydrolytica</name>
    <dbReference type="NCBI Taxonomy" id="3242702"/>
    <lineage>
        <taxon>Bacteria</taxon>
        <taxon>Pseudomonadati</taxon>
        <taxon>Planctomycetota</taxon>
        <taxon>Phycisphaerae</taxon>
        <taxon>Phycisphaerales</taxon>
        <taxon>Phycisphaeraceae</taxon>
        <taxon>Natronomicrosphaera</taxon>
    </lineage>
</organism>
<accession>A0ABV4U159</accession>
<reference evidence="3 4" key="1">
    <citation type="submission" date="2024-08" db="EMBL/GenBank/DDBJ databases">
        <title>Whole-genome sequencing of halo(alkali)philic microorganisms from hypersaline lakes.</title>
        <authorList>
            <person name="Sorokin D.Y."/>
            <person name="Merkel A.Y."/>
            <person name="Messina E."/>
            <person name="Yakimov M."/>
        </authorList>
    </citation>
    <scope>NUCLEOTIDE SEQUENCE [LARGE SCALE GENOMIC DNA]</scope>
    <source>
        <strain evidence="3 4">AB-hyl4</strain>
    </source>
</reference>
<proteinExistence type="predicted"/>
<dbReference type="RefSeq" id="WP_425343830.1">
    <property type="nucleotide sequence ID" value="NZ_JBGUBD010000001.1"/>
</dbReference>
<feature type="transmembrane region" description="Helical" evidence="2">
    <location>
        <begin position="55"/>
        <end position="75"/>
    </location>
</feature>
<dbReference type="Proteomes" id="UP001575105">
    <property type="component" value="Unassembled WGS sequence"/>
</dbReference>
<gene>
    <name evidence="3" type="ORF">ACERK3_01230</name>
</gene>
<sequence length="247" mass="26892">MTGMPPNDNLNNAPKSATPEQEPQSLSLLGGVAKMDDLTEAERLEMEGGQGGSKLFGQGAILIALVVLTAGGVLYGMRVAQGELSGGADQQVEARVEAALARLTQPQTMRDDDPLAQQNLRALFDDTDTIVAMFATDRTASQVPVAYVQKNPFRTNLPEVQVVEKPADTGPSDAERRARRRAQLEREIQGMRLQSVMRGRTPIAIVNNEFLREGQTIGSFEVESISADKLTVVLVHEDERFTLSMQD</sequence>
<keyword evidence="2" id="KW-0472">Membrane</keyword>
<dbReference type="EMBL" id="JBGUBD010000001">
    <property type="protein sequence ID" value="MFA9476905.1"/>
    <property type="molecule type" value="Genomic_DNA"/>
</dbReference>
<name>A0ABV4U159_9BACT</name>
<keyword evidence="2" id="KW-0812">Transmembrane</keyword>
<comment type="caution">
    <text evidence="3">The sequence shown here is derived from an EMBL/GenBank/DDBJ whole genome shotgun (WGS) entry which is preliminary data.</text>
</comment>
<evidence type="ECO:0000256" key="1">
    <source>
        <dbReference type="SAM" id="MobiDB-lite"/>
    </source>
</evidence>
<keyword evidence="4" id="KW-1185">Reference proteome</keyword>
<evidence type="ECO:0000256" key="2">
    <source>
        <dbReference type="SAM" id="Phobius"/>
    </source>
</evidence>
<evidence type="ECO:0000313" key="4">
    <source>
        <dbReference type="Proteomes" id="UP001575105"/>
    </source>
</evidence>
<feature type="region of interest" description="Disordered" evidence="1">
    <location>
        <begin position="1"/>
        <end position="25"/>
    </location>
</feature>
<keyword evidence="2" id="KW-1133">Transmembrane helix</keyword>